<dbReference type="Pfam" id="PF04365">
    <property type="entry name" value="BrnT_toxin"/>
    <property type="match status" value="1"/>
</dbReference>
<dbReference type="EMBL" id="CP027668">
    <property type="protein sequence ID" value="AVO43965.1"/>
    <property type="molecule type" value="Genomic_DNA"/>
</dbReference>
<organism evidence="1 2">
    <name type="scientific">Phreatobacter cathodiphilus</name>
    <dbReference type="NCBI Taxonomy" id="1868589"/>
    <lineage>
        <taxon>Bacteria</taxon>
        <taxon>Pseudomonadati</taxon>
        <taxon>Pseudomonadota</taxon>
        <taxon>Alphaproteobacteria</taxon>
        <taxon>Hyphomicrobiales</taxon>
        <taxon>Phreatobacteraceae</taxon>
        <taxon>Phreatobacter</taxon>
    </lineage>
</organism>
<dbReference type="RefSeq" id="WP_106747295.1">
    <property type="nucleotide sequence ID" value="NZ_CP027668.1"/>
</dbReference>
<keyword evidence="2" id="KW-1185">Reference proteome</keyword>
<dbReference type="AlphaFoldDB" id="A0A2S0N755"/>
<dbReference type="OrthoDB" id="839663at2"/>
<evidence type="ECO:0000313" key="1">
    <source>
        <dbReference type="EMBL" id="AVO43965.1"/>
    </source>
</evidence>
<proteinExistence type="predicted"/>
<protein>
    <recommendedName>
        <fullName evidence="3">BrnT family toxin</fullName>
    </recommendedName>
</protein>
<dbReference type="Gene3D" id="3.10.450.530">
    <property type="entry name" value="Ribonuclease toxin, BrnT, of type II toxin-antitoxin system"/>
    <property type="match status" value="1"/>
</dbReference>
<gene>
    <name evidence="1" type="ORF">C6569_02165</name>
</gene>
<accession>A0A2S0N755</accession>
<sequence>MASSLEFDWHDGKAAANVAKHRLRFDRAVAVFADPDRVDFDVSRAEDGEVRRKTVGRLDGRLTTVVYTLRGDVHWVISARRANKAEERRYGQVHT</sequence>
<name>A0A2S0N755_9HYPH</name>
<dbReference type="InterPro" id="IPR038573">
    <property type="entry name" value="BrnT_sf"/>
</dbReference>
<dbReference type="InterPro" id="IPR007460">
    <property type="entry name" value="BrnT_toxin"/>
</dbReference>
<dbReference type="KEGG" id="phr:C6569_02165"/>
<dbReference type="Proteomes" id="UP000237889">
    <property type="component" value="Chromosome"/>
</dbReference>
<evidence type="ECO:0008006" key="3">
    <source>
        <dbReference type="Google" id="ProtNLM"/>
    </source>
</evidence>
<reference evidence="1 2" key="1">
    <citation type="submission" date="2018-03" db="EMBL/GenBank/DDBJ databases">
        <title>Genome sequencing of Phreatobacter sp.</title>
        <authorList>
            <person name="Kim S.-J."/>
            <person name="Heo J."/>
            <person name="Kwon S.-W."/>
        </authorList>
    </citation>
    <scope>NUCLEOTIDE SEQUENCE [LARGE SCALE GENOMIC DNA]</scope>
    <source>
        <strain evidence="1 2">S-12</strain>
    </source>
</reference>
<evidence type="ECO:0000313" key="2">
    <source>
        <dbReference type="Proteomes" id="UP000237889"/>
    </source>
</evidence>